<name>A0A418XXC6_9GAMM</name>
<gene>
    <name evidence="2" type="ORF">D4A39_12115</name>
</gene>
<dbReference type="PROSITE" id="PS51257">
    <property type="entry name" value="PROKAR_LIPOPROTEIN"/>
    <property type="match status" value="1"/>
</dbReference>
<sequence>MKQLKIALTAVLAVVLSACLSGYHDTKVINSDTGTQATPKGPYQSLVVGVLVDHELRGHLEDAIVARFAEMGVKATAAYTVFGDKGVEGKSLDYLAKRMKENGFDSALAIHLEDQTSKTVEVKGDPGVSVPASAGMTMTPQVYSPDFFVNEDIYTARLELWDVDQKAIVWTGRTVSFNTGGFKGLEKGASHYAKTITDAISEAGIYP</sequence>
<accession>A0A418XXC6</accession>
<reference evidence="2 3" key="1">
    <citation type="submission" date="2018-09" db="EMBL/GenBank/DDBJ databases">
        <title>Alcanivorax profundi sp. nov., isolated from 1000 m-depth seawater of the Mariana Trench.</title>
        <authorList>
            <person name="Liu J."/>
        </authorList>
    </citation>
    <scope>NUCLEOTIDE SEQUENCE [LARGE SCALE GENOMIC DNA]</scope>
    <source>
        <strain evidence="2 3">MTEO17</strain>
    </source>
</reference>
<keyword evidence="1" id="KW-0732">Signal</keyword>
<dbReference type="EMBL" id="QYYA01000003">
    <property type="protein sequence ID" value="RJG17453.1"/>
    <property type="molecule type" value="Genomic_DNA"/>
</dbReference>
<comment type="caution">
    <text evidence="2">The sequence shown here is derived from an EMBL/GenBank/DDBJ whole genome shotgun (WGS) entry which is preliminary data.</text>
</comment>
<dbReference type="OrthoDB" id="6077622at2"/>
<feature type="signal peptide" evidence="1">
    <location>
        <begin position="1"/>
        <end position="23"/>
    </location>
</feature>
<dbReference type="RefSeq" id="WP_022985023.1">
    <property type="nucleotide sequence ID" value="NZ_CAXGPP010000017.1"/>
</dbReference>
<feature type="chain" id="PRO_5019234679" description="DUF4136 domain-containing protein" evidence="1">
    <location>
        <begin position="24"/>
        <end position="207"/>
    </location>
</feature>
<organism evidence="2 3">
    <name type="scientific">Alcanivorax profundi</name>
    <dbReference type="NCBI Taxonomy" id="2338368"/>
    <lineage>
        <taxon>Bacteria</taxon>
        <taxon>Pseudomonadati</taxon>
        <taxon>Pseudomonadota</taxon>
        <taxon>Gammaproteobacteria</taxon>
        <taxon>Oceanospirillales</taxon>
        <taxon>Alcanivoracaceae</taxon>
        <taxon>Alcanivorax</taxon>
    </lineage>
</organism>
<dbReference type="Proteomes" id="UP000283734">
    <property type="component" value="Unassembled WGS sequence"/>
</dbReference>
<dbReference type="AlphaFoldDB" id="A0A418XXC6"/>
<evidence type="ECO:0000313" key="3">
    <source>
        <dbReference type="Proteomes" id="UP000283734"/>
    </source>
</evidence>
<proteinExistence type="predicted"/>
<evidence type="ECO:0000256" key="1">
    <source>
        <dbReference type="SAM" id="SignalP"/>
    </source>
</evidence>
<protein>
    <recommendedName>
        <fullName evidence="4">DUF4136 domain-containing protein</fullName>
    </recommendedName>
</protein>
<keyword evidence="3" id="KW-1185">Reference proteome</keyword>
<evidence type="ECO:0000313" key="2">
    <source>
        <dbReference type="EMBL" id="RJG17453.1"/>
    </source>
</evidence>
<evidence type="ECO:0008006" key="4">
    <source>
        <dbReference type="Google" id="ProtNLM"/>
    </source>
</evidence>